<gene>
    <name evidence="1" type="ORF">CRE_06791</name>
</gene>
<dbReference type="EMBL" id="DS268461">
    <property type="protein sequence ID" value="EFP06208.1"/>
    <property type="molecule type" value="Genomic_DNA"/>
</dbReference>
<dbReference type="Proteomes" id="UP000008281">
    <property type="component" value="Unassembled WGS sequence"/>
</dbReference>
<dbReference type="KEGG" id="crq:GCK72_008168"/>
<protein>
    <submittedName>
        <fullName evidence="1">Uncharacterized protein</fullName>
    </submittedName>
</protein>
<proteinExistence type="predicted"/>
<dbReference type="GeneID" id="9814115"/>
<name>E3MNU5_CAERE</name>
<sequence length="236" mass="27359">MVKIKSGSGRKIGLIWNMQHEEAKKNAFRKEKIKKIPSQKNMDHKGDDQGALWWTFYEKDGFQEETDSNQEKKEAKWCYLKWVIFHCCLVAFCYGAWLTDFKEIKFLRVLMIGLLMAGAANEFDSETKRNTGEKNRYFYRLLFFCNMFIDVCEMRGLQEGTLGHFVNTLMSKVFVYGMANLGVFVAMLQKQSKWSTGTTGSYGALAGLVIWETIWKISNSIPMEDFPTSRLVMPRP</sequence>
<organism evidence="2">
    <name type="scientific">Caenorhabditis remanei</name>
    <name type="common">Caenorhabditis vulgaris</name>
    <dbReference type="NCBI Taxonomy" id="31234"/>
    <lineage>
        <taxon>Eukaryota</taxon>
        <taxon>Metazoa</taxon>
        <taxon>Ecdysozoa</taxon>
        <taxon>Nematoda</taxon>
        <taxon>Chromadorea</taxon>
        <taxon>Rhabditida</taxon>
        <taxon>Rhabditina</taxon>
        <taxon>Rhabditomorpha</taxon>
        <taxon>Rhabditoidea</taxon>
        <taxon>Rhabditidae</taxon>
        <taxon>Peloderinae</taxon>
        <taxon>Caenorhabditis</taxon>
    </lineage>
</organism>
<evidence type="ECO:0000313" key="2">
    <source>
        <dbReference type="Proteomes" id="UP000008281"/>
    </source>
</evidence>
<dbReference type="CTD" id="9814115"/>
<accession>E3MNU5</accession>
<dbReference type="AlphaFoldDB" id="E3MNU5"/>
<dbReference type="HOGENOM" id="CLU_1176394_0_0_1"/>
<keyword evidence="2" id="KW-1185">Reference proteome</keyword>
<evidence type="ECO:0000313" key="1">
    <source>
        <dbReference type="EMBL" id="EFP06208.1"/>
    </source>
</evidence>
<reference evidence="1" key="1">
    <citation type="submission" date="2007-07" db="EMBL/GenBank/DDBJ databases">
        <title>PCAP assembly of the Caenorhabditis remanei genome.</title>
        <authorList>
            <consortium name="The Caenorhabditis remanei Sequencing Consortium"/>
            <person name="Wilson R.K."/>
        </authorList>
    </citation>
    <scope>NUCLEOTIDE SEQUENCE [LARGE SCALE GENOMIC DNA]</scope>
    <source>
        <strain evidence="1">PB4641</strain>
    </source>
</reference>
<dbReference type="RefSeq" id="XP_003102100.2">
    <property type="nucleotide sequence ID" value="XM_003102052.2"/>
</dbReference>